<dbReference type="AlphaFoldDB" id="A0AB72UEA1"/>
<evidence type="ECO:0000256" key="1">
    <source>
        <dbReference type="ARBA" id="ARBA00007381"/>
    </source>
</evidence>
<evidence type="ECO:0000256" key="2">
    <source>
        <dbReference type="ARBA" id="ARBA00022741"/>
    </source>
</evidence>
<dbReference type="GO" id="GO:0140662">
    <property type="term" value="F:ATP-dependent protein folding chaperone"/>
    <property type="evidence" value="ECO:0007669"/>
    <property type="project" value="InterPro"/>
</dbReference>
<dbReference type="PROSITE" id="PS00329">
    <property type="entry name" value="HSP70_2"/>
    <property type="match status" value="1"/>
</dbReference>
<dbReference type="SUPFAM" id="SSF100934">
    <property type="entry name" value="Heat shock protein 70kD (HSP70), C-terminal subdomain"/>
    <property type="match status" value="1"/>
</dbReference>
<dbReference type="FunFam" id="3.90.640.10:FF:000003">
    <property type="entry name" value="Molecular chaperone DnaK"/>
    <property type="match status" value="1"/>
</dbReference>
<dbReference type="PROSITE" id="PS01036">
    <property type="entry name" value="HSP70_3"/>
    <property type="match status" value="1"/>
</dbReference>
<dbReference type="GO" id="GO:0005524">
    <property type="term" value="F:ATP binding"/>
    <property type="evidence" value="ECO:0007669"/>
    <property type="project" value="UniProtKB-KW"/>
</dbReference>
<dbReference type="KEGG" id="txi:TH3_11810"/>
<dbReference type="PRINTS" id="PR00301">
    <property type="entry name" value="HEATSHOCK70"/>
</dbReference>
<evidence type="ECO:0000256" key="6">
    <source>
        <dbReference type="RuleBase" id="RU003322"/>
    </source>
</evidence>
<dbReference type="InterPro" id="IPR010236">
    <property type="entry name" value="ISC_FeS_clus_asmbl_HscA"/>
</dbReference>
<organism evidence="7 8">
    <name type="scientific">Thalassospira xiamenensis M-5 = DSM 17429</name>
    <dbReference type="NCBI Taxonomy" id="1123366"/>
    <lineage>
        <taxon>Bacteria</taxon>
        <taxon>Pseudomonadati</taxon>
        <taxon>Pseudomonadota</taxon>
        <taxon>Alphaproteobacteria</taxon>
        <taxon>Rhodospirillales</taxon>
        <taxon>Thalassospiraceae</taxon>
        <taxon>Thalassospira</taxon>
    </lineage>
</organism>
<gene>
    <name evidence="5 7" type="primary">hscA</name>
    <name evidence="7" type="ORF">TH3_11810</name>
</gene>
<name>A0AB72UEA1_9PROT</name>
<dbReference type="Pfam" id="PF00012">
    <property type="entry name" value="HSP70"/>
    <property type="match status" value="1"/>
</dbReference>
<keyword evidence="4 5" id="KW-0143">Chaperone</keyword>
<proteinExistence type="inferred from homology"/>
<dbReference type="Gene3D" id="1.20.1270.10">
    <property type="match status" value="1"/>
</dbReference>
<dbReference type="SUPFAM" id="SSF100920">
    <property type="entry name" value="Heat shock protein 70kD (HSP70), peptide-binding domain"/>
    <property type="match status" value="1"/>
</dbReference>
<dbReference type="GO" id="GO:0051082">
    <property type="term" value="F:unfolded protein binding"/>
    <property type="evidence" value="ECO:0007669"/>
    <property type="project" value="InterPro"/>
</dbReference>
<dbReference type="NCBIfam" id="TIGR01991">
    <property type="entry name" value="HscA"/>
    <property type="match status" value="1"/>
</dbReference>
<evidence type="ECO:0000313" key="7">
    <source>
        <dbReference type="EMBL" id="AJD52478.1"/>
    </source>
</evidence>
<dbReference type="GeneID" id="31928038"/>
<evidence type="ECO:0000256" key="4">
    <source>
        <dbReference type="ARBA" id="ARBA00023186"/>
    </source>
</evidence>
<dbReference type="SUPFAM" id="SSF53067">
    <property type="entry name" value="Actin-like ATPase domain"/>
    <property type="match status" value="2"/>
</dbReference>
<dbReference type="InterPro" id="IPR013126">
    <property type="entry name" value="Hsp_70_fam"/>
</dbReference>
<evidence type="ECO:0000256" key="3">
    <source>
        <dbReference type="ARBA" id="ARBA00022840"/>
    </source>
</evidence>
<dbReference type="RefSeq" id="WP_007091923.1">
    <property type="nucleotide sequence ID" value="NZ_CP004388.1"/>
</dbReference>
<dbReference type="Proteomes" id="UP000007127">
    <property type="component" value="Chromosome"/>
</dbReference>
<evidence type="ECO:0000256" key="5">
    <source>
        <dbReference type="HAMAP-Rule" id="MF_00679"/>
    </source>
</evidence>
<reference evidence="7 8" key="1">
    <citation type="journal article" date="2012" name="J. Bacteriol.">
        <title>Genome sequence of Thalassospira xiamenensis type strain M-5.</title>
        <authorList>
            <person name="Lai Q."/>
            <person name="Shao Z."/>
        </authorList>
    </citation>
    <scope>NUCLEOTIDE SEQUENCE [LARGE SCALE GENOMIC DNA]</scope>
    <source>
        <strain evidence="7 8">M-5</strain>
    </source>
</reference>
<dbReference type="HAMAP" id="MF_00679">
    <property type="entry name" value="HscA"/>
    <property type="match status" value="1"/>
</dbReference>
<dbReference type="Gene3D" id="3.30.420.40">
    <property type="match status" value="2"/>
</dbReference>
<keyword evidence="2 5" id="KW-0547">Nucleotide-binding</keyword>
<dbReference type="EMBL" id="CP004388">
    <property type="protein sequence ID" value="AJD52478.1"/>
    <property type="molecule type" value="Genomic_DNA"/>
</dbReference>
<dbReference type="GO" id="GO:0016887">
    <property type="term" value="F:ATP hydrolysis activity"/>
    <property type="evidence" value="ECO:0007669"/>
    <property type="project" value="UniProtKB-UniRule"/>
</dbReference>
<dbReference type="NCBIfam" id="NF003520">
    <property type="entry name" value="PRK05183.1"/>
    <property type="match status" value="1"/>
</dbReference>
<sequence>MALLKIHEPGQTPLPHEDERQLAVGIDLGTTNSVVAISNDEKPEVLRDTSGGNAIVPSVVYYGADADPVVGEAARDQINDNADRVVSSVKRLMGRGIADVKSIAGTLPYHVEVPAEDATPSGEPMMVRLNVGDRVLTPVEVSADILRALRARAEESLGKPVEKAVITVPAYFDDGARTATKDAARLAGIEVLRLVNEPTAAALAYGLDNGAEGLYAVYDLGGGTFDISLLKMQKGVFQVKATGGDAALGGDDFDHAIAEHLLAERKDGGTTDDLDASDAKRLLKTARKVKEALTDADETSVTVSLGGAETTHTVTRAAFDAMIAKLVSRTIAITEQVLDDADILADDVKGVVLVGGSTRVPAVRKAVADLFEQEPLSDIDPDEVVALGAALQAEALTGGSDNLLLDVTPLSLGLETMGGIVEKVIDRNTPIPVAKAQEFTTYQDGQSAMMIHVVQGEREMVDQCRSLARFALTGIPSMAAGAARIKVTFNVDADGLLTVSAREETTGTEQEVAVKPTYGINELEMANMLRESMVHAREDMEMRLLTEARVEARRNVLAVQAAINADRALLTPEDEDNIAGAIAKLEAAMSGEDRDLINEQAEALEDASRPFAEARMDARIRQALAGRNVDQVN</sequence>
<keyword evidence="3 5" id="KW-0067">ATP-binding</keyword>
<dbReference type="InterPro" id="IPR029048">
    <property type="entry name" value="HSP70_C_sf"/>
</dbReference>
<dbReference type="InterPro" id="IPR043129">
    <property type="entry name" value="ATPase_NBD"/>
</dbReference>
<dbReference type="PROSITE" id="PS00297">
    <property type="entry name" value="HSP70_1"/>
    <property type="match status" value="1"/>
</dbReference>
<dbReference type="InterPro" id="IPR029047">
    <property type="entry name" value="HSP70_peptide-bd_sf"/>
</dbReference>
<dbReference type="PANTHER" id="PTHR19375">
    <property type="entry name" value="HEAT SHOCK PROTEIN 70KDA"/>
    <property type="match status" value="1"/>
</dbReference>
<dbReference type="FunFam" id="2.60.34.10:FF:000005">
    <property type="entry name" value="Chaperone protein HscA homolog"/>
    <property type="match status" value="1"/>
</dbReference>
<dbReference type="GO" id="GO:0016226">
    <property type="term" value="P:iron-sulfur cluster assembly"/>
    <property type="evidence" value="ECO:0007669"/>
    <property type="project" value="InterPro"/>
</dbReference>
<accession>A0AB72UEA1</accession>
<evidence type="ECO:0000313" key="8">
    <source>
        <dbReference type="Proteomes" id="UP000007127"/>
    </source>
</evidence>
<comment type="similarity">
    <text evidence="1 5 6">Belongs to the heat shock protein 70 family.</text>
</comment>
<dbReference type="Gene3D" id="2.60.34.10">
    <property type="entry name" value="Substrate Binding Domain Of DNAk, Chain A, domain 1"/>
    <property type="match status" value="1"/>
</dbReference>
<comment type="function">
    <text evidence="5">Chaperone involved in the maturation of iron-sulfur cluster-containing proteins. Has a low intrinsic ATPase activity which is markedly stimulated by HscB.</text>
</comment>
<dbReference type="Gene3D" id="3.90.640.10">
    <property type="entry name" value="Actin, Chain A, domain 4"/>
    <property type="match status" value="1"/>
</dbReference>
<dbReference type="InterPro" id="IPR018181">
    <property type="entry name" value="Heat_shock_70_CS"/>
</dbReference>
<protein>
    <recommendedName>
        <fullName evidence="5">Chaperone protein HscA homolog</fullName>
    </recommendedName>
</protein>